<evidence type="ECO:0000313" key="3">
    <source>
        <dbReference type="EMBL" id="KAK8176871.1"/>
    </source>
</evidence>
<name>A0ABR1Y5J3_9PEZI</name>
<protein>
    <recommendedName>
        <fullName evidence="2">BTB domain-containing protein</fullName>
    </recommendedName>
</protein>
<dbReference type="SMART" id="SM00225">
    <property type="entry name" value="BTB"/>
    <property type="match status" value="1"/>
</dbReference>
<dbReference type="SUPFAM" id="SSF54695">
    <property type="entry name" value="POZ domain"/>
    <property type="match status" value="1"/>
</dbReference>
<dbReference type="PANTHER" id="PTHR47843:SF5">
    <property type="entry name" value="BTB_POZ DOMAIN PROTEIN"/>
    <property type="match status" value="1"/>
</dbReference>
<evidence type="ECO:0000256" key="1">
    <source>
        <dbReference type="SAM" id="MobiDB-lite"/>
    </source>
</evidence>
<evidence type="ECO:0000259" key="2">
    <source>
        <dbReference type="PROSITE" id="PS50097"/>
    </source>
</evidence>
<dbReference type="Gene3D" id="3.30.710.10">
    <property type="entry name" value="Potassium Channel Kv1.1, Chain A"/>
    <property type="match status" value="1"/>
</dbReference>
<dbReference type="Proteomes" id="UP001456524">
    <property type="component" value="Unassembled WGS sequence"/>
</dbReference>
<dbReference type="EMBL" id="JBBWUH010000001">
    <property type="protein sequence ID" value="KAK8176871.1"/>
    <property type="molecule type" value="Genomic_DNA"/>
</dbReference>
<dbReference type="InterPro" id="IPR000210">
    <property type="entry name" value="BTB/POZ_dom"/>
</dbReference>
<dbReference type="InterPro" id="IPR011333">
    <property type="entry name" value="SKP1/BTB/POZ_sf"/>
</dbReference>
<reference evidence="3 4" key="1">
    <citation type="journal article" date="2022" name="G3 (Bethesda)">
        <title>Enemy or ally: a genomic approach to elucidate the lifestyle of Phyllosticta citrichinaensis.</title>
        <authorList>
            <person name="Buijs V.A."/>
            <person name="Groenewald J.Z."/>
            <person name="Haridas S."/>
            <person name="LaButti K.M."/>
            <person name="Lipzen A."/>
            <person name="Martin F.M."/>
            <person name="Barry K."/>
            <person name="Grigoriev I.V."/>
            <person name="Crous P.W."/>
            <person name="Seidl M.F."/>
        </authorList>
    </citation>
    <scope>NUCLEOTIDE SEQUENCE [LARGE SCALE GENOMIC DNA]</scope>
    <source>
        <strain evidence="3 4">CBS 129764</strain>
    </source>
</reference>
<gene>
    <name evidence="3" type="ORF">IWX90DRAFT_410387</name>
</gene>
<accession>A0ABR1Y5J3</accession>
<dbReference type="CDD" id="cd18186">
    <property type="entry name" value="BTB_POZ_ZBTB_KLHL-like"/>
    <property type="match status" value="1"/>
</dbReference>
<organism evidence="3 4">
    <name type="scientific">Phyllosticta citrichinensis</name>
    <dbReference type="NCBI Taxonomy" id="1130410"/>
    <lineage>
        <taxon>Eukaryota</taxon>
        <taxon>Fungi</taxon>
        <taxon>Dikarya</taxon>
        <taxon>Ascomycota</taxon>
        <taxon>Pezizomycotina</taxon>
        <taxon>Dothideomycetes</taxon>
        <taxon>Dothideomycetes incertae sedis</taxon>
        <taxon>Botryosphaeriales</taxon>
        <taxon>Phyllostictaceae</taxon>
        <taxon>Phyllosticta</taxon>
    </lineage>
</organism>
<feature type="region of interest" description="Disordered" evidence="1">
    <location>
        <begin position="258"/>
        <end position="308"/>
    </location>
</feature>
<feature type="domain" description="BTB" evidence="2">
    <location>
        <begin position="8"/>
        <end position="73"/>
    </location>
</feature>
<sequence length="308" mass="35949">MFQAKWNTDLTICCQDKEFHVHKIILGMQSEFFRKACDPDSPFKEARTGVITLPEDDAFLVRIMLGYCYTGNLIESCIDDWCKKADRDTMWEDDALCTIRIYSLADKYQIASLKKAASERFQLYLEDWVWEVCDFDDFPGLVREVYQTTPSTDRGLRDLVLFFISTHAPGNGYDFLKDQRFKVKMEKVQGFWKELLFYEAEICERKRDCPNKECGKPSTKSFPNWTIRRARWQICLNLQCPHCSRYYSAEKWNTMPDLDDNQSGYKDSSDEEEAPESSNKRKRLEGSPELGTSPHAAKSRRLQVCDGI</sequence>
<dbReference type="Pfam" id="PF00651">
    <property type="entry name" value="BTB"/>
    <property type="match status" value="1"/>
</dbReference>
<comment type="caution">
    <text evidence="3">The sequence shown here is derived from an EMBL/GenBank/DDBJ whole genome shotgun (WGS) entry which is preliminary data.</text>
</comment>
<keyword evidence="4" id="KW-1185">Reference proteome</keyword>
<proteinExistence type="predicted"/>
<dbReference type="PROSITE" id="PS50097">
    <property type="entry name" value="BTB"/>
    <property type="match status" value="1"/>
</dbReference>
<dbReference type="PANTHER" id="PTHR47843">
    <property type="entry name" value="BTB DOMAIN-CONTAINING PROTEIN-RELATED"/>
    <property type="match status" value="1"/>
</dbReference>
<evidence type="ECO:0000313" key="4">
    <source>
        <dbReference type="Proteomes" id="UP001456524"/>
    </source>
</evidence>